<dbReference type="KEGG" id="cci:CC1G_04548"/>
<dbReference type="SUPFAM" id="SSF51338">
    <property type="entry name" value="Composite domain of metallo-dependent hydrolases"/>
    <property type="match status" value="1"/>
</dbReference>
<dbReference type="InterPro" id="IPR050138">
    <property type="entry name" value="DHOase/Allantoinase_Hydrolase"/>
</dbReference>
<proteinExistence type="predicted"/>
<reference evidence="2 3" key="1">
    <citation type="journal article" date="2010" name="Proc. Natl. Acad. Sci. U.S.A.">
        <title>Insights into evolution of multicellular fungi from the assembled chromosomes of the mushroom Coprinopsis cinerea (Coprinus cinereus).</title>
        <authorList>
            <person name="Stajich J.E."/>
            <person name="Wilke S.K."/>
            <person name="Ahren D."/>
            <person name="Au C.H."/>
            <person name="Birren B.W."/>
            <person name="Borodovsky M."/>
            <person name="Burns C."/>
            <person name="Canback B."/>
            <person name="Casselton L.A."/>
            <person name="Cheng C.K."/>
            <person name="Deng J."/>
            <person name="Dietrich F.S."/>
            <person name="Fargo D.C."/>
            <person name="Farman M.L."/>
            <person name="Gathman A.C."/>
            <person name="Goldberg J."/>
            <person name="Guigo R."/>
            <person name="Hoegger P.J."/>
            <person name="Hooker J.B."/>
            <person name="Huggins A."/>
            <person name="James T.Y."/>
            <person name="Kamada T."/>
            <person name="Kilaru S."/>
            <person name="Kodira C."/>
            <person name="Kues U."/>
            <person name="Kupfer D."/>
            <person name="Kwan H.S."/>
            <person name="Lomsadze A."/>
            <person name="Li W."/>
            <person name="Lilly W.W."/>
            <person name="Ma L.J."/>
            <person name="Mackey A.J."/>
            <person name="Manning G."/>
            <person name="Martin F."/>
            <person name="Muraguchi H."/>
            <person name="Natvig D.O."/>
            <person name="Palmerini H."/>
            <person name="Ramesh M.A."/>
            <person name="Rehmeyer C.J."/>
            <person name="Roe B.A."/>
            <person name="Shenoy N."/>
            <person name="Stanke M."/>
            <person name="Ter-Hovhannisyan V."/>
            <person name="Tunlid A."/>
            <person name="Velagapudi R."/>
            <person name="Vision T.J."/>
            <person name="Zeng Q."/>
            <person name="Zolan M.E."/>
            <person name="Pukkila P.J."/>
        </authorList>
    </citation>
    <scope>NUCLEOTIDE SEQUENCE [LARGE SCALE GENOMIC DNA]</scope>
    <source>
        <strain evidence="3">Okayama-7 / 130 / ATCC MYA-4618 / FGSC 9003</strain>
    </source>
</reference>
<dbReference type="PANTHER" id="PTHR43668">
    <property type="entry name" value="ALLANTOINASE"/>
    <property type="match status" value="1"/>
</dbReference>
<feature type="domain" description="Amidohydrolase-related" evidence="1">
    <location>
        <begin position="407"/>
        <end position="498"/>
    </location>
</feature>
<name>A8N5H0_COPC7</name>
<evidence type="ECO:0000259" key="1">
    <source>
        <dbReference type="Pfam" id="PF01979"/>
    </source>
</evidence>
<dbReference type="InterPro" id="IPR011059">
    <property type="entry name" value="Metal-dep_hydrolase_composite"/>
</dbReference>
<dbReference type="GeneID" id="6006553"/>
<dbReference type="GO" id="GO:0006145">
    <property type="term" value="P:purine nucleobase catabolic process"/>
    <property type="evidence" value="ECO:0007669"/>
    <property type="project" value="TreeGrafter"/>
</dbReference>
<evidence type="ECO:0000313" key="2">
    <source>
        <dbReference type="EMBL" id="EAU91780.1"/>
    </source>
</evidence>
<dbReference type="GO" id="GO:0005737">
    <property type="term" value="C:cytoplasm"/>
    <property type="evidence" value="ECO:0007669"/>
    <property type="project" value="TreeGrafter"/>
</dbReference>
<dbReference type="InterPro" id="IPR032466">
    <property type="entry name" value="Metal_Hydrolase"/>
</dbReference>
<dbReference type="OMA" id="RGQVHVH"/>
<accession>A8N5H0</accession>
<dbReference type="Pfam" id="PF01979">
    <property type="entry name" value="Amidohydro_1"/>
    <property type="match status" value="1"/>
</dbReference>
<dbReference type="eggNOG" id="ENOG502QQ9Z">
    <property type="taxonomic scope" value="Eukaryota"/>
</dbReference>
<gene>
    <name evidence="2" type="ORF">CC1G_04548</name>
</gene>
<dbReference type="GO" id="GO:0004038">
    <property type="term" value="F:allantoinase activity"/>
    <property type="evidence" value="ECO:0007669"/>
    <property type="project" value="TreeGrafter"/>
</dbReference>
<dbReference type="RefSeq" id="XP_001830115.1">
    <property type="nucleotide sequence ID" value="XM_001830063.1"/>
</dbReference>
<comment type="caution">
    <text evidence="2">The sequence shown here is derived from an EMBL/GenBank/DDBJ whole genome shotgun (WGS) entry which is preliminary data.</text>
</comment>
<dbReference type="Gene3D" id="3.20.20.140">
    <property type="entry name" value="Metal-dependent hydrolases"/>
    <property type="match status" value="2"/>
</dbReference>
<dbReference type="AlphaFoldDB" id="A8N5H0"/>
<dbReference type="InterPro" id="IPR006680">
    <property type="entry name" value="Amidohydro-rel"/>
</dbReference>
<evidence type="ECO:0000313" key="3">
    <source>
        <dbReference type="Proteomes" id="UP000001861"/>
    </source>
</evidence>
<organism evidence="2 3">
    <name type="scientific">Coprinopsis cinerea (strain Okayama-7 / 130 / ATCC MYA-4618 / FGSC 9003)</name>
    <name type="common">Inky cap fungus</name>
    <name type="synonym">Hormographiella aspergillata</name>
    <dbReference type="NCBI Taxonomy" id="240176"/>
    <lineage>
        <taxon>Eukaryota</taxon>
        <taxon>Fungi</taxon>
        <taxon>Dikarya</taxon>
        <taxon>Basidiomycota</taxon>
        <taxon>Agaricomycotina</taxon>
        <taxon>Agaricomycetes</taxon>
        <taxon>Agaricomycetidae</taxon>
        <taxon>Agaricales</taxon>
        <taxon>Agaricineae</taxon>
        <taxon>Psathyrellaceae</taxon>
        <taxon>Coprinopsis</taxon>
    </lineage>
</organism>
<sequence>MDKLPAYHEPRHRVERPRKANAAFKSLLAAVLLATVSLTYLSANLGSREPATKIPINADKIINQCKALNVIPGPPSNFHQRTESDRFEAGTLPVLIRNATLWTGANDGKEVIKGDLLLANGLIKAVGEVESVQLKAYADLLTVDANGAWVTPGIIDVHSHMGADSAPELNGATDYNSFKGLTLPWMRVVDGINTHDEAYRLSISGGVTTANVLPGSADAIGGQAFTVKLRPTKERTTTSRLLEPPFSLNASASVLSDRPRWRQMKHACGENPSRVYDGTRMDTQWAFRQAYDTARKIKVSQDEYCAKALAGQWDGLGSFPEDLQWEALVDVLRGRVKVHNHCYEAVDLDNMVRLTHEFNFSIAAFHHAHETYLVPDLLKNAYGSPPAIALFATNARYKREAYRGSEFAPRILADNGLRVVMKSDHPVLDSRFLLNEAQQAHYYGLPENLALASVISNPAIVLGYDHRIGFLKKGYDADVVIWDSHPLQIGATPKQVYIDGIAQLKDPHTVQKPEALQEAPSTPDFDDEVKATLEYEGLPPLAPHKAKGDVIIFRGVNSLHVREGFSVKEVFNFDPGLKDEWTFVAFLEGELLCDGVREPDCLEELQSSQATTIDLLGGSISPALISYGSILALNDIDGEPSTNDGRIVDQLTSSNSGLLGKGPLIRAVDGLQFETRDALLGYKAGATVGVTAPFGGKFLKGLSTAFDTGASHKLAKGAIVQEVTAVHVSLLYSEGVPSISTQIAALRNLLNGGGEGDLGKYFSRVAKGDLPLVIDVQSADIMASLIQLKEEIDKHHKRVKFTFVGATEAHLLAKEIGEAGIGVILAPARPYPDQWRKKRFLPGPPLSADTSAVVLREHNVTVGLGIIEQWQSRNIRFDVGWTALDSSGRISKTEAIEFATGNLEKLLGIKKPNLDLVAVRGGSLHDFEGQVVGIISSRQGGVNLV</sequence>
<keyword evidence="3" id="KW-1185">Reference proteome</keyword>
<dbReference type="SUPFAM" id="SSF51556">
    <property type="entry name" value="Metallo-dependent hydrolases"/>
    <property type="match status" value="1"/>
</dbReference>
<dbReference type="PANTHER" id="PTHR43668:SF5">
    <property type="entry name" value="AMIDOHYDROLASE 3 DOMAIN-CONTAINING PROTEIN"/>
    <property type="match status" value="1"/>
</dbReference>
<dbReference type="EMBL" id="AACS02000003">
    <property type="protein sequence ID" value="EAU91780.1"/>
    <property type="molecule type" value="Genomic_DNA"/>
</dbReference>
<dbReference type="OrthoDB" id="10258955at2759"/>
<dbReference type="InParanoid" id="A8N5H0"/>
<protein>
    <recommendedName>
        <fullName evidence="1">Amidohydrolase-related domain-containing protein</fullName>
    </recommendedName>
</protein>
<dbReference type="VEuPathDB" id="FungiDB:CC1G_04548"/>
<dbReference type="Proteomes" id="UP000001861">
    <property type="component" value="Unassembled WGS sequence"/>
</dbReference>